<reference evidence="2" key="1">
    <citation type="submission" date="2017-03" db="EMBL/GenBank/DDBJ databases">
        <title>Phytopthora megakarya and P. palmivora, two closely related causual agents of cacao black pod achieved similar genome size and gene model numbers by different mechanisms.</title>
        <authorList>
            <person name="Ali S."/>
            <person name="Shao J."/>
            <person name="Larry D.J."/>
            <person name="Kronmiller B."/>
            <person name="Shen D."/>
            <person name="Strem M.D."/>
            <person name="Melnick R.L."/>
            <person name="Guiltinan M.J."/>
            <person name="Tyler B.M."/>
            <person name="Meinhardt L.W."/>
            <person name="Bailey B.A."/>
        </authorList>
    </citation>
    <scope>NUCLEOTIDE SEQUENCE [LARGE SCALE GENOMIC DNA]</scope>
    <source>
        <strain evidence="2">zdho120</strain>
    </source>
</reference>
<keyword evidence="2" id="KW-1185">Reference proteome</keyword>
<proteinExistence type="predicted"/>
<dbReference type="EMBL" id="NBNE01000285">
    <property type="protein sequence ID" value="OWZ20835.1"/>
    <property type="molecule type" value="Genomic_DNA"/>
</dbReference>
<dbReference type="Proteomes" id="UP000198211">
    <property type="component" value="Unassembled WGS sequence"/>
</dbReference>
<evidence type="ECO:0000313" key="2">
    <source>
        <dbReference type="Proteomes" id="UP000198211"/>
    </source>
</evidence>
<dbReference type="AlphaFoldDB" id="A0A225WTB8"/>
<evidence type="ECO:0000313" key="1">
    <source>
        <dbReference type="EMBL" id="OWZ20835.1"/>
    </source>
</evidence>
<name>A0A225WTB8_9STRA</name>
<organism evidence="1 2">
    <name type="scientific">Phytophthora megakarya</name>
    <dbReference type="NCBI Taxonomy" id="4795"/>
    <lineage>
        <taxon>Eukaryota</taxon>
        <taxon>Sar</taxon>
        <taxon>Stramenopiles</taxon>
        <taxon>Oomycota</taxon>
        <taxon>Peronosporomycetes</taxon>
        <taxon>Peronosporales</taxon>
        <taxon>Peronosporaceae</taxon>
        <taxon>Phytophthora</taxon>
    </lineage>
</organism>
<comment type="caution">
    <text evidence="1">The sequence shown here is derived from an EMBL/GenBank/DDBJ whole genome shotgun (WGS) entry which is preliminary data.</text>
</comment>
<sequence>MIRKPDDGIRFCIDNRRLNANVPMAKASVQKTAFCANMGYTSDWSCLLGSASWCLLSKALWKKSWLT</sequence>
<protein>
    <submittedName>
        <fullName evidence="1">Uncharacterized protein</fullName>
    </submittedName>
</protein>
<accession>A0A225WTB8</accession>
<gene>
    <name evidence="1" type="ORF">PHMEG_0004697</name>
</gene>